<proteinExistence type="predicted"/>
<accession>A0ABS0GVL2</accession>
<evidence type="ECO:0000256" key="1">
    <source>
        <dbReference type="SAM" id="MobiDB-lite"/>
    </source>
</evidence>
<feature type="region of interest" description="Disordered" evidence="1">
    <location>
        <begin position="68"/>
        <end position="93"/>
    </location>
</feature>
<protein>
    <submittedName>
        <fullName evidence="2">Uncharacterized protein</fullName>
    </submittedName>
</protein>
<gene>
    <name evidence="2" type="ORF">I0C86_14950</name>
</gene>
<dbReference type="EMBL" id="JADPUN010000148">
    <property type="protein sequence ID" value="MBF9130243.1"/>
    <property type="molecule type" value="Genomic_DNA"/>
</dbReference>
<keyword evidence="3" id="KW-1185">Reference proteome</keyword>
<name>A0ABS0GVL2_9ACTN</name>
<organism evidence="2 3">
    <name type="scientific">Plantactinospora alkalitolerans</name>
    <dbReference type="NCBI Taxonomy" id="2789879"/>
    <lineage>
        <taxon>Bacteria</taxon>
        <taxon>Bacillati</taxon>
        <taxon>Actinomycetota</taxon>
        <taxon>Actinomycetes</taxon>
        <taxon>Micromonosporales</taxon>
        <taxon>Micromonosporaceae</taxon>
        <taxon>Plantactinospora</taxon>
    </lineage>
</organism>
<evidence type="ECO:0000313" key="2">
    <source>
        <dbReference type="EMBL" id="MBF9130243.1"/>
    </source>
</evidence>
<reference evidence="2 3" key="1">
    <citation type="submission" date="2020-11" db="EMBL/GenBank/DDBJ databases">
        <title>A novel isolate from a Black sea contaminated sediment with potential to produce alkanes: Plantactinospora alkalitolerans sp. nov.</title>
        <authorList>
            <person name="Carro L."/>
            <person name="Veyisoglu A."/>
            <person name="Guven K."/>
            <person name="Schumann P."/>
            <person name="Klenk H.-P."/>
            <person name="Sahin N."/>
        </authorList>
    </citation>
    <scope>NUCLEOTIDE SEQUENCE [LARGE SCALE GENOMIC DNA]</scope>
    <source>
        <strain evidence="2 3">S1510</strain>
    </source>
</reference>
<feature type="compositionally biased region" description="Polar residues" evidence="1">
    <location>
        <begin position="84"/>
        <end position="93"/>
    </location>
</feature>
<dbReference type="RefSeq" id="WP_196201821.1">
    <property type="nucleotide sequence ID" value="NZ_JADPUN010000148.1"/>
</dbReference>
<sequence>MGGRPATEGRPPDKGTAAVMRHRYRKAAAFIGGGNTVIGAGTTADAGYDELQAMVEVLFMVRGGNMGERGEQVRPQVGHRVSPSVWSAGSEPS</sequence>
<evidence type="ECO:0000313" key="3">
    <source>
        <dbReference type="Proteomes" id="UP000638560"/>
    </source>
</evidence>
<comment type="caution">
    <text evidence="2">The sequence shown here is derived from an EMBL/GenBank/DDBJ whole genome shotgun (WGS) entry which is preliminary data.</text>
</comment>
<dbReference type="Proteomes" id="UP000638560">
    <property type="component" value="Unassembled WGS sequence"/>
</dbReference>